<keyword evidence="2" id="KW-1185">Reference proteome</keyword>
<reference evidence="1" key="3">
    <citation type="submission" date="2020-12" db="UniProtKB">
        <authorList>
            <consortium name="EnsemblPlants"/>
        </authorList>
    </citation>
    <scope>IDENTIFICATION</scope>
</reference>
<dbReference type="AlphaFoldDB" id="A0A7I4DBV1"/>
<dbReference type="EMBL" id="ABEU02000002">
    <property type="status" value="NOT_ANNOTATED_CDS"/>
    <property type="molecule type" value="Genomic_DNA"/>
</dbReference>
<evidence type="ECO:0000313" key="2">
    <source>
        <dbReference type="Proteomes" id="UP000006727"/>
    </source>
</evidence>
<reference evidence="1 2" key="1">
    <citation type="journal article" date="2008" name="Science">
        <title>The Physcomitrella genome reveals evolutionary insights into the conquest of land by plants.</title>
        <authorList>
            <person name="Rensing S."/>
            <person name="Lang D."/>
            <person name="Zimmer A."/>
            <person name="Terry A."/>
            <person name="Salamov A."/>
            <person name="Shapiro H."/>
            <person name="Nishiyama T."/>
            <person name="Perroud P.-F."/>
            <person name="Lindquist E."/>
            <person name="Kamisugi Y."/>
            <person name="Tanahashi T."/>
            <person name="Sakakibara K."/>
            <person name="Fujita T."/>
            <person name="Oishi K."/>
            <person name="Shin-I T."/>
            <person name="Kuroki Y."/>
            <person name="Toyoda A."/>
            <person name="Suzuki Y."/>
            <person name="Hashimoto A."/>
            <person name="Yamaguchi K."/>
            <person name="Sugano A."/>
            <person name="Kohara Y."/>
            <person name="Fujiyama A."/>
            <person name="Anterola A."/>
            <person name="Aoki S."/>
            <person name="Ashton N."/>
            <person name="Barbazuk W.B."/>
            <person name="Barker E."/>
            <person name="Bennetzen J."/>
            <person name="Bezanilla M."/>
            <person name="Blankenship R."/>
            <person name="Cho S.H."/>
            <person name="Dutcher S."/>
            <person name="Estelle M."/>
            <person name="Fawcett J.A."/>
            <person name="Gundlach H."/>
            <person name="Hanada K."/>
            <person name="Heyl A."/>
            <person name="Hicks K.A."/>
            <person name="Hugh J."/>
            <person name="Lohr M."/>
            <person name="Mayer K."/>
            <person name="Melkozernov A."/>
            <person name="Murata T."/>
            <person name="Nelson D."/>
            <person name="Pils B."/>
            <person name="Prigge M."/>
            <person name="Reiss B."/>
            <person name="Renner T."/>
            <person name="Rombauts S."/>
            <person name="Rushton P."/>
            <person name="Sanderfoot A."/>
            <person name="Schween G."/>
            <person name="Shiu S.-H."/>
            <person name="Stueber K."/>
            <person name="Theodoulou F.L."/>
            <person name="Tu H."/>
            <person name="Van de Peer Y."/>
            <person name="Verrier P.J."/>
            <person name="Waters E."/>
            <person name="Wood A."/>
            <person name="Yang L."/>
            <person name="Cove D."/>
            <person name="Cuming A."/>
            <person name="Hasebe M."/>
            <person name="Lucas S."/>
            <person name="Mishler D.B."/>
            <person name="Reski R."/>
            <person name="Grigoriev I."/>
            <person name="Quatrano R.S."/>
            <person name="Boore J.L."/>
        </authorList>
    </citation>
    <scope>NUCLEOTIDE SEQUENCE [LARGE SCALE GENOMIC DNA]</scope>
    <source>
        <strain evidence="1 2">cv. Gransden 2004</strain>
    </source>
</reference>
<dbReference type="Proteomes" id="UP000006727">
    <property type="component" value="Chromosome 2"/>
</dbReference>
<accession>A0A7I4DBV1</accession>
<name>A0A7I4DBV1_PHYPA</name>
<proteinExistence type="predicted"/>
<dbReference type="EnsemblPlants" id="Pp3c2_3870V3.3">
    <property type="protein sequence ID" value="Pp3c2_3870V3.3"/>
    <property type="gene ID" value="Pp3c2_3870"/>
</dbReference>
<dbReference type="EnsemblPlants" id="Pp3c2_3870V3.2">
    <property type="protein sequence ID" value="Pp3c2_3870V3.2"/>
    <property type="gene ID" value="Pp3c2_3870"/>
</dbReference>
<reference evidence="1 2" key="2">
    <citation type="journal article" date="2018" name="Plant J.">
        <title>The Physcomitrella patens chromosome-scale assembly reveals moss genome structure and evolution.</title>
        <authorList>
            <person name="Lang D."/>
            <person name="Ullrich K.K."/>
            <person name="Murat F."/>
            <person name="Fuchs J."/>
            <person name="Jenkins J."/>
            <person name="Haas F.B."/>
            <person name="Piednoel M."/>
            <person name="Gundlach H."/>
            <person name="Van Bel M."/>
            <person name="Meyberg R."/>
            <person name="Vives C."/>
            <person name="Morata J."/>
            <person name="Symeonidi A."/>
            <person name="Hiss M."/>
            <person name="Muchero W."/>
            <person name="Kamisugi Y."/>
            <person name="Saleh O."/>
            <person name="Blanc G."/>
            <person name="Decker E.L."/>
            <person name="van Gessel N."/>
            <person name="Grimwood J."/>
            <person name="Hayes R.D."/>
            <person name="Graham S.W."/>
            <person name="Gunter L.E."/>
            <person name="McDaniel S.F."/>
            <person name="Hoernstein S.N.W."/>
            <person name="Larsson A."/>
            <person name="Li F.W."/>
            <person name="Perroud P.F."/>
            <person name="Phillips J."/>
            <person name="Ranjan P."/>
            <person name="Rokshar D.S."/>
            <person name="Rothfels C.J."/>
            <person name="Schneider L."/>
            <person name="Shu S."/>
            <person name="Stevenson D.W."/>
            <person name="Thummler F."/>
            <person name="Tillich M."/>
            <person name="Villarreal Aguilar J.C."/>
            <person name="Widiez T."/>
            <person name="Wong G.K."/>
            <person name="Wymore A."/>
            <person name="Zhang Y."/>
            <person name="Zimmer A.D."/>
            <person name="Quatrano R.S."/>
            <person name="Mayer K.F.X."/>
            <person name="Goodstein D."/>
            <person name="Casacuberta J.M."/>
            <person name="Vandepoele K."/>
            <person name="Reski R."/>
            <person name="Cuming A.C."/>
            <person name="Tuskan G.A."/>
            <person name="Maumus F."/>
            <person name="Salse J."/>
            <person name="Schmutz J."/>
            <person name="Rensing S.A."/>
        </authorList>
    </citation>
    <scope>NUCLEOTIDE SEQUENCE [LARGE SCALE GENOMIC DNA]</scope>
    <source>
        <strain evidence="1 2">cv. Gransden 2004</strain>
    </source>
</reference>
<dbReference type="Gramene" id="Pp3c2_3870V3.2">
    <property type="protein sequence ID" value="Pp3c2_3870V3.2"/>
    <property type="gene ID" value="Pp3c2_3870"/>
</dbReference>
<protein>
    <submittedName>
        <fullName evidence="1">Uncharacterized protein</fullName>
    </submittedName>
</protein>
<sequence>MRVSGCCICFTVDSVLLASEECDCWVAVLMALLTFCFGLQVLNSRNPSGQGKRAIELFKDGIDSLNF</sequence>
<organism evidence="1 2">
    <name type="scientific">Physcomitrium patens</name>
    <name type="common">Spreading-leaved earth moss</name>
    <name type="synonym">Physcomitrella patens</name>
    <dbReference type="NCBI Taxonomy" id="3218"/>
    <lineage>
        <taxon>Eukaryota</taxon>
        <taxon>Viridiplantae</taxon>
        <taxon>Streptophyta</taxon>
        <taxon>Embryophyta</taxon>
        <taxon>Bryophyta</taxon>
        <taxon>Bryophytina</taxon>
        <taxon>Bryopsida</taxon>
        <taxon>Funariidae</taxon>
        <taxon>Funariales</taxon>
        <taxon>Funariaceae</taxon>
        <taxon>Physcomitrium</taxon>
    </lineage>
</organism>
<evidence type="ECO:0000313" key="1">
    <source>
        <dbReference type="EnsemblPlants" id="Pp3c2_3870V3.2"/>
    </source>
</evidence>
<dbReference type="Gramene" id="Pp3c2_3870V3.3">
    <property type="protein sequence ID" value="Pp3c2_3870V3.3"/>
    <property type="gene ID" value="Pp3c2_3870"/>
</dbReference>